<dbReference type="Proteomes" id="UP001164250">
    <property type="component" value="Chromosome 2"/>
</dbReference>
<organism evidence="1 2">
    <name type="scientific">Pistacia atlantica</name>
    <dbReference type="NCBI Taxonomy" id="434234"/>
    <lineage>
        <taxon>Eukaryota</taxon>
        <taxon>Viridiplantae</taxon>
        <taxon>Streptophyta</taxon>
        <taxon>Embryophyta</taxon>
        <taxon>Tracheophyta</taxon>
        <taxon>Spermatophyta</taxon>
        <taxon>Magnoliopsida</taxon>
        <taxon>eudicotyledons</taxon>
        <taxon>Gunneridae</taxon>
        <taxon>Pentapetalae</taxon>
        <taxon>rosids</taxon>
        <taxon>malvids</taxon>
        <taxon>Sapindales</taxon>
        <taxon>Anacardiaceae</taxon>
        <taxon>Pistacia</taxon>
    </lineage>
</organism>
<evidence type="ECO:0000313" key="1">
    <source>
        <dbReference type="EMBL" id="KAJ0105597.1"/>
    </source>
</evidence>
<name>A0ACC1C0W2_9ROSI</name>
<sequence>MSCSCIPIYIVCVFHVLTFYGIYIYYHEKPWKPRSLNNFLGLILIFRISRRQKFRVLQVYTKKDLDLKMI</sequence>
<reference evidence="2" key="1">
    <citation type="journal article" date="2023" name="G3 (Bethesda)">
        <title>Genome assembly and association tests identify interacting loci associated with vigor, precocity, and sex in interspecific pistachio rootstocks.</title>
        <authorList>
            <person name="Palmer W."/>
            <person name="Jacygrad E."/>
            <person name="Sagayaradj S."/>
            <person name="Cavanaugh K."/>
            <person name="Han R."/>
            <person name="Bertier L."/>
            <person name="Beede B."/>
            <person name="Kafkas S."/>
            <person name="Golino D."/>
            <person name="Preece J."/>
            <person name="Michelmore R."/>
        </authorList>
    </citation>
    <scope>NUCLEOTIDE SEQUENCE [LARGE SCALE GENOMIC DNA]</scope>
</reference>
<dbReference type="EMBL" id="CM047898">
    <property type="protein sequence ID" value="KAJ0105597.1"/>
    <property type="molecule type" value="Genomic_DNA"/>
</dbReference>
<comment type="caution">
    <text evidence="1">The sequence shown here is derived from an EMBL/GenBank/DDBJ whole genome shotgun (WGS) entry which is preliminary data.</text>
</comment>
<evidence type="ECO:0000313" key="2">
    <source>
        <dbReference type="Proteomes" id="UP001164250"/>
    </source>
</evidence>
<keyword evidence="2" id="KW-1185">Reference proteome</keyword>
<protein>
    <submittedName>
        <fullName evidence="1">Uncharacterized protein</fullName>
    </submittedName>
</protein>
<accession>A0ACC1C0W2</accession>
<proteinExistence type="predicted"/>
<gene>
    <name evidence="1" type="ORF">Patl1_18476</name>
</gene>